<keyword evidence="2" id="KW-1185">Reference proteome</keyword>
<dbReference type="EMBL" id="MU839849">
    <property type="protein sequence ID" value="KAK1750120.1"/>
    <property type="molecule type" value="Genomic_DNA"/>
</dbReference>
<comment type="caution">
    <text evidence="1">The sequence shown here is derived from an EMBL/GenBank/DDBJ whole genome shotgun (WGS) entry which is preliminary data.</text>
</comment>
<sequence>MGGGRRGYNVVLEAVSIHLPVGVGTRSDLFGHLGDERVKLVDAQDWATIDEFRNLRRAHGSADDNEAAEFFDFAANRA</sequence>
<evidence type="ECO:0000313" key="2">
    <source>
        <dbReference type="Proteomes" id="UP001239445"/>
    </source>
</evidence>
<organism evidence="1 2">
    <name type="scientific">Echria macrotheca</name>
    <dbReference type="NCBI Taxonomy" id="438768"/>
    <lineage>
        <taxon>Eukaryota</taxon>
        <taxon>Fungi</taxon>
        <taxon>Dikarya</taxon>
        <taxon>Ascomycota</taxon>
        <taxon>Pezizomycotina</taxon>
        <taxon>Sordariomycetes</taxon>
        <taxon>Sordariomycetidae</taxon>
        <taxon>Sordariales</taxon>
        <taxon>Schizotheciaceae</taxon>
        <taxon>Echria</taxon>
    </lineage>
</organism>
<reference evidence="1" key="1">
    <citation type="submission" date="2023-06" db="EMBL/GenBank/DDBJ databases">
        <title>Genome-scale phylogeny and comparative genomics of the fungal order Sordariales.</title>
        <authorList>
            <consortium name="Lawrence Berkeley National Laboratory"/>
            <person name="Hensen N."/>
            <person name="Bonometti L."/>
            <person name="Westerberg I."/>
            <person name="Brannstrom I.O."/>
            <person name="Guillou S."/>
            <person name="Cros-Aarteil S."/>
            <person name="Calhoun S."/>
            <person name="Haridas S."/>
            <person name="Kuo A."/>
            <person name="Mondo S."/>
            <person name="Pangilinan J."/>
            <person name="Riley R."/>
            <person name="Labutti K."/>
            <person name="Andreopoulos B."/>
            <person name="Lipzen A."/>
            <person name="Chen C."/>
            <person name="Yanf M."/>
            <person name="Daum C."/>
            <person name="Ng V."/>
            <person name="Clum A."/>
            <person name="Steindorff A."/>
            <person name="Ohm R."/>
            <person name="Martin F."/>
            <person name="Silar P."/>
            <person name="Natvig D."/>
            <person name="Lalanne C."/>
            <person name="Gautier V."/>
            <person name="Ament-Velasquez S.L."/>
            <person name="Kruys A."/>
            <person name="Hutchinson M.I."/>
            <person name="Powell A.J."/>
            <person name="Barry K."/>
            <person name="Miller A.N."/>
            <person name="Grigoriev I.V."/>
            <person name="Debuchy R."/>
            <person name="Gladieux P."/>
            <person name="Thoren M.H."/>
            <person name="Johannesson H."/>
        </authorList>
    </citation>
    <scope>NUCLEOTIDE SEQUENCE</scope>
    <source>
        <strain evidence="1">PSN4</strain>
    </source>
</reference>
<gene>
    <name evidence="1" type="ORF">QBC47DRAFT_407348</name>
</gene>
<accession>A0AAJ0F6F0</accession>
<dbReference type="AlphaFoldDB" id="A0AAJ0F6F0"/>
<dbReference type="Proteomes" id="UP001239445">
    <property type="component" value="Unassembled WGS sequence"/>
</dbReference>
<evidence type="ECO:0000313" key="1">
    <source>
        <dbReference type="EMBL" id="KAK1750120.1"/>
    </source>
</evidence>
<name>A0AAJ0F6F0_9PEZI</name>
<protein>
    <submittedName>
        <fullName evidence="1">Uncharacterized protein</fullName>
    </submittedName>
</protein>
<proteinExistence type="predicted"/>